<dbReference type="Proteomes" id="UP000821853">
    <property type="component" value="Chromosome 9"/>
</dbReference>
<gene>
    <name evidence="2" type="ORF">HPB48_020426</name>
</gene>
<feature type="compositionally biased region" description="Basic residues" evidence="1">
    <location>
        <begin position="83"/>
        <end position="95"/>
    </location>
</feature>
<proteinExistence type="predicted"/>
<evidence type="ECO:0000313" key="3">
    <source>
        <dbReference type="Proteomes" id="UP000821853"/>
    </source>
</evidence>
<dbReference type="VEuPathDB" id="VectorBase:HLOH_054761"/>
<feature type="region of interest" description="Disordered" evidence="1">
    <location>
        <begin position="43"/>
        <end position="209"/>
    </location>
</feature>
<protein>
    <submittedName>
        <fullName evidence="2">Uncharacterized protein</fullName>
    </submittedName>
</protein>
<reference evidence="2 3" key="1">
    <citation type="journal article" date="2020" name="Cell">
        <title>Large-Scale Comparative Analyses of Tick Genomes Elucidate Their Genetic Diversity and Vector Capacities.</title>
        <authorList>
            <consortium name="Tick Genome and Microbiome Consortium (TIGMIC)"/>
            <person name="Jia N."/>
            <person name="Wang J."/>
            <person name="Shi W."/>
            <person name="Du L."/>
            <person name="Sun Y."/>
            <person name="Zhan W."/>
            <person name="Jiang J.F."/>
            <person name="Wang Q."/>
            <person name="Zhang B."/>
            <person name="Ji P."/>
            <person name="Bell-Sakyi L."/>
            <person name="Cui X.M."/>
            <person name="Yuan T.T."/>
            <person name="Jiang B.G."/>
            <person name="Yang W.F."/>
            <person name="Lam T.T."/>
            <person name="Chang Q.C."/>
            <person name="Ding S.J."/>
            <person name="Wang X.J."/>
            <person name="Zhu J.G."/>
            <person name="Ruan X.D."/>
            <person name="Zhao L."/>
            <person name="Wei J.T."/>
            <person name="Ye R.Z."/>
            <person name="Que T.C."/>
            <person name="Du C.H."/>
            <person name="Zhou Y.H."/>
            <person name="Cheng J.X."/>
            <person name="Dai P.F."/>
            <person name="Guo W.B."/>
            <person name="Han X.H."/>
            <person name="Huang E.J."/>
            <person name="Li L.F."/>
            <person name="Wei W."/>
            <person name="Gao Y.C."/>
            <person name="Liu J.Z."/>
            <person name="Shao H.Z."/>
            <person name="Wang X."/>
            <person name="Wang C.C."/>
            <person name="Yang T.C."/>
            <person name="Huo Q.B."/>
            <person name="Li W."/>
            <person name="Chen H.Y."/>
            <person name="Chen S.E."/>
            <person name="Zhou L.G."/>
            <person name="Ni X.B."/>
            <person name="Tian J.H."/>
            <person name="Sheng Y."/>
            <person name="Liu T."/>
            <person name="Pan Y.S."/>
            <person name="Xia L.Y."/>
            <person name="Li J."/>
            <person name="Zhao F."/>
            <person name="Cao W.C."/>
        </authorList>
    </citation>
    <scope>NUCLEOTIDE SEQUENCE [LARGE SCALE GENOMIC DNA]</scope>
    <source>
        <strain evidence="2">HaeL-2018</strain>
    </source>
</reference>
<comment type="caution">
    <text evidence="2">The sequence shown here is derived from an EMBL/GenBank/DDBJ whole genome shotgun (WGS) entry which is preliminary data.</text>
</comment>
<dbReference type="AlphaFoldDB" id="A0A9J6H519"/>
<keyword evidence="3" id="KW-1185">Reference proteome</keyword>
<feature type="compositionally biased region" description="Basic residues" evidence="1">
    <location>
        <begin position="62"/>
        <end position="73"/>
    </location>
</feature>
<feature type="compositionally biased region" description="Basic and acidic residues" evidence="1">
    <location>
        <begin position="52"/>
        <end position="61"/>
    </location>
</feature>
<evidence type="ECO:0000256" key="1">
    <source>
        <dbReference type="SAM" id="MobiDB-lite"/>
    </source>
</evidence>
<name>A0A9J6H519_HAELO</name>
<feature type="compositionally biased region" description="Basic and acidic residues" evidence="1">
    <location>
        <begin position="115"/>
        <end position="136"/>
    </location>
</feature>
<evidence type="ECO:0000313" key="2">
    <source>
        <dbReference type="EMBL" id="KAH9382419.1"/>
    </source>
</evidence>
<organism evidence="2 3">
    <name type="scientific">Haemaphysalis longicornis</name>
    <name type="common">Bush tick</name>
    <dbReference type="NCBI Taxonomy" id="44386"/>
    <lineage>
        <taxon>Eukaryota</taxon>
        <taxon>Metazoa</taxon>
        <taxon>Ecdysozoa</taxon>
        <taxon>Arthropoda</taxon>
        <taxon>Chelicerata</taxon>
        <taxon>Arachnida</taxon>
        <taxon>Acari</taxon>
        <taxon>Parasitiformes</taxon>
        <taxon>Ixodida</taxon>
        <taxon>Ixodoidea</taxon>
        <taxon>Ixodidae</taxon>
        <taxon>Haemaphysalinae</taxon>
        <taxon>Haemaphysalis</taxon>
    </lineage>
</organism>
<sequence length="209" mass="22968">MRRGATPPGDKRCKTRFLSSLHCATTPQAAQLGAAPPGYIHVTKVFKAKTKTTRDRSETPHSHRRRSSQRRPQRPSAALAGPRRGRSQSRPRSPRRSPAPKEDPLAIQAPPQLRAVEEPQGTRDRRGSGTHADRPRGGLVRRGRSRIPPRENESREHQDLGADRAADARADKTTLDGEEKQVTHAALPEHVTAQIKGIGDNAPNANETN</sequence>
<accession>A0A9J6H519</accession>
<feature type="compositionally biased region" description="Basic and acidic residues" evidence="1">
    <location>
        <begin position="148"/>
        <end position="182"/>
    </location>
</feature>
<dbReference type="EMBL" id="JABSTR010000011">
    <property type="protein sequence ID" value="KAH9382419.1"/>
    <property type="molecule type" value="Genomic_DNA"/>
</dbReference>